<sequence>MNPTTPNTTNTTTIASEATTSSTTTTTTTATTTTVPTADASAQRPHGKNFERKEDLQLVNAYLVTSKDSEMGTDQSSDKFWTRVWSKFIEDGNEKDCDFNAL</sequence>
<evidence type="ECO:0000313" key="3">
    <source>
        <dbReference type="Proteomes" id="UP000646827"/>
    </source>
</evidence>
<feature type="compositionally biased region" description="Low complexity" evidence="1">
    <location>
        <begin position="1"/>
        <end position="37"/>
    </location>
</feature>
<proteinExistence type="predicted"/>
<keyword evidence="3" id="KW-1185">Reference proteome</keyword>
<organism evidence="2 3">
    <name type="scientific">Circinella minor</name>
    <dbReference type="NCBI Taxonomy" id="1195481"/>
    <lineage>
        <taxon>Eukaryota</taxon>
        <taxon>Fungi</taxon>
        <taxon>Fungi incertae sedis</taxon>
        <taxon>Mucoromycota</taxon>
        <taxon>Mucoromycotina</taxon>
        <taxon>Mucoromycetes</taxon>
        <taxon>Mucorales</taxon>
        <taxon>Lichtheimiaceae</taxon>
        <taxon>Circinella</taxon>
    </lineage>
</organism>
<gene>
    <name evidence="2" type="ORF">INT45_001452</name>
</gene>
<protein>
    <submittedName>
        <fullName evidence="2">Uncharacterized protein</fullName>
    </submittedName>
</protein>
<reference evidence="2 3" key="1">
    <citation type="submission" date="2020-12" db="EMBL/GenBank/DDBJ databases">
        <title>Metabolic potential, ecology and presence of endohyphal bacteria is reflected in genomic diversity of Mucoromycotina.</title>
        <authorList>
            <person name="Muszewska A."/>
            <person name="Okrasinska A."/>
            <person name="Steczkiewicz K."/>
            <person name="Drgas O."/>
            <person name="Orlowska M."/>
            <person name="Perlinska-Lenart U."/>
            <person name="Aleksandrzak-Piekarczyk T."/>
            <person name="Szatraj K."/>
            <person name="Zielenkiewicz U."/>
            <person name="Pilsyk S."/>
            <person name="Malc E."/>
            <person name="Mieczkowski P."/>
            <person name="Kruszewska J.S."/>
            <person name="Biernat P."/>
            <person name="Pawlowska J."/>
        </authorList>
    </citation>
    <scope>NUCLEOTIDE SEQUENCE [LARGE SCALE GENOMIC DNA]</scope>
    <source>
        <strain evidence="2 3">CBS 142.35</strain>
    </source>
</reference>
<evidence type="ECO:0000256" key="1">
    <source>
        <dbReference type="SAM" id="MobiDB-lite"/>
    </source>
</evidence>
<dbReference type="Proteomes" id="UP000646827">
    <property type="component" value="Unassembled WGS sequence"/>
</dbReference>
<name>A0A8H7RK60_9FUNG</name>
<dbReference type="AlphaFoldDB" id="A0A8H7RK60"/>
<comment type="caution">
    <text evidence="2">The sequence shown here is derived from an EMBL/GenBank/DDBJ whole genome shotgun (WGS) entry which is preliminary data.</text>
</comment>
<evidence type="ECO:0000313" key="2">
    <source>
        <dbReference type="EMBL" id="KAG2212449.1"/>
    </source>
</evidence>
<accession>A0A8H7RK60</accession>
<feature type="region of interest" description="Disordered" evidence="1">
    <location>
        <begin position="1"/>
        <end position="53"/>
    </location>
</feature>
<dbReference type="EMBL" id="JAEPRB010000758">
    <property type="protein sequence ID" value="KAG2212449.1"/>
    <property type="molecule type" value="Genomic_DNA"/>
</dbReference>
<dbReference type="OrthoDB" id="2507429at2759"/>